<protein>
    <submittedName>
        <fullName evidence="2">Uncharacterized protein</fullName>
    </submittedName>
</protein>
<dbReference type="Proteomes" id="UP001488838">
    <property type="component" value="Unassembled WGS sequence"/>
</dbReference>
<sequence length="79" mass="8680">MSNSVAQTVGVTWDSDFSGQQIASLGIPEANETKQPRFQEAMETHFSKAPSETADPRSFLNSCPLDPQEKPPLEIQVQC</sequence>
<evidence type="ECO:0000313" key="3">
    <source>
        <dbReference type="Proteomes" id="UP001488838"/>
    </source>
</evidence>
<reference evidence="2 3" key="1">
    <citation type="journal article" date="2023" name="bioRxiv">
        <title>Conserved and derived expression patterns and positive selection on dental genes reveal complex evolutionary context of ever-growing rodent molars.</title>
        <authorList>
            <person name="Calamari Z.T."/>
            <person name="Song A."/>
            <person name="Cohen E."/>
            <person name="Akter M."/>
            <person name="Roy R.D."/>
            <person name="Hallikas O."/>
            <person name="Christensen M.M."/>
            <person name="Li P."/>
            <person name="Marangoni P."/>
            <person name="Jernvall J."/>
            <person name="Klein O.D."/>
        </authorList>
    </citation>
    <scope>NUCLEOTIDE SEQUENCE [LARGE SCALE GENOMIC DNA]</scope>
    <source>
        <strain evidence="2">V071</strain>
    </source>
</reference>
<evidence type="ECO:0000256" key="1">
    <source>
        <dbReference type="SAM" id="MobiDB-lite"/>
    </source>
</evidence>
<accession>A0AAW0J700</accession>
<name>A0AAW0J700_MYOGA</name>
<keyword evidence="3" id="KW-1185">Reference proteome</keyword>
<gene>
    <name evidence="2" type="ORF">U0070_014437</name>
</gene>
<proteinExistence type="predicted"/>
<dbReference type="EMBL" id="JBBHLL010000059">
    <property type="protein sequence ID" value="KAK7822338.1"/>
    <property type="molecule type" value="Genomic_DNA"/>
</dbReference>
<organism evidence="2 3">
    <name type="scientific">Myodes glareolus</name>
    <name type="common">Bank vole</name>
    <name type="synonym">Clethrionomys glareolus</name>
    <dbReference type="NCBI Taxonomy" id="447135"/>
    <lineage>
        <taxon>Eukaryota</taxon>
        <taxon>Metazoa</taxon>
        <taxon>Chordata</taxon>
        <taxon>Craniata</taxon>
        <taxon>Vertebrata</taxon>
        <taxon>Euteleostomi</taxon>
        <taxon>Mammalia</taxon>
        <taxon>Eutheria</taxon>
        <taxon>Euarchontoglires</taxon>
        <taxon>Glires</taxon>
        <taxon>Rodentia</taxon>
        <taxon>Myomorpha</taxon>
        <taxon>Muroidea</taxon>
        <taxon>Cricetidae</taxon>
        <taxon>Arvicolinae</taxon>
        <taxon>Myodes</taxon>
    </lineage>
</organism>
<evidence type="ECO:0000313" key="2">
    <source>
        <dbReference type="EMBL" id="KAK7822338.1"/>
    </source>
</evidence>
<comment type="caution">
    <text evidence="2">The sequence shown here is derived from an EMBL/GenBank/DDBJ whole genome shotgun (WGS) entry which is preliminary data.</text>
</comment>
<feature type="region of interest" description="Disordered" evidence="1">
    <location>
        <begin position="43"/>
        <end position="79"/>
    </location>
</feature>
<dbReference type="AlphaFoldDB" id="A0AAW0J700"/>